<evidence type="ECO:0000313" key="2">
    <source>
        <dbReference type="EMBL" id="KAG9984430.1"/>
    </source>
</evidence>
<reference evidence="2" key="1">
    <citation type="journal article" date="2021" name="J Fungi (Basel)">
        <title>Virulence traits and population genomics of the black yeast Aureobasidium melanogenum.</title>
        <authorList>
            <person name="Cernosa A."/>
            <person name="Sun X."/>
            <person name="Gostincar C."/>
            <person name="Fang C."/>
            <person name="Gunde-Cimerman N."/>
            <person name="Song Z."/>
        </authorList>
    </citation>
    <scope>NUCLEOTIDE SEQUENCE</scope>
    <source>
        <strain evidence="2">EXF-9298</strain>
    </source>
</reference>
<comment type="caution">
    <text evidence="2">The sequence shown here is derived from an EMBL/GenBank/DDBJ whole genome shotgun (WGS) entry which is preliminary data.</text>
</comment>
<reference evidence="2" key="2">
    <citation type="submission" date="2021-08" db="EMBL/GenBank/DDBJ databases">
        <authorList>
            <person name="Gostincar C."/>
            <person name="Sun X."/>
            <person name="Song Z."/>
            <person name="Gunde-Cimerman N."/>
        </authorList>
    </citation>
    <scope>NUCLEOTIDE SEQUENCE</scope>
    <source>
        <strain evidence="2">EXF-9298</strain>
    </source>
</reference>
<dbReference type="Gene3D" id="1.10.510.10">
    <property type="entry name" value="Transferase(Phosphotransferase) domain 1"/>
    <property type="match status" value="1"/>
</dbReference>
<proteinExistence type="predicted"/>
<keyword evidence="2" id="KW-0808">Transferase</keyword>
<dbReference type="PANTHER" id="PTHR44167">
    <property type="entry name" value="OVARIAN-SPECIFIC SERINE/THREONINE-PROTEIN KINASE LOK-RELATED"/>
    <property type="match status" value="1"/>
</dbReference>
<dbReference type="Pfam" id="PF00069">
    <property type="entry name" value="Pkinase"/>
    <property type="match status" value="1"/>
</dbReference>
<protein>
    <submittedName>
        <fullName evidence="2">Kinase-like protein</fullName>
    </submittedName>
</protein>
<dbReference type="SUPFAM" id="SSF56112">
    <property type="entry name" value="Protein kinase-like (PK-like)"/>
    <property type="match status" value="1"/>
</dbReference>
<sequence length="382" mass="43801">MSFPVPASNLTLEQLLKTTPKFYWRHSDGTRGPAVGIDYEPVPVQLGNSLDDLLDCSDKSRILLIQLVTADGKQDRVAAKIMKSPPNVVKLKNELNILRSLRHKHIVAVLGSFSHVSKRNKNKLEYGILVFPLAAQNLQDFLEEISEHNRIHQQQPDMTWSPHHAIHKLLPYFACLCKTVLFLHKQDRPIKHRDIKPANILIDRVDNVILADFDISKAYNDDKEAITYGSLEGTVMYSSKYVWKDSAKDDPEESKRGLEWDVISLGFVFLEMATVLFGKTLDEMRKPMERRSAEGSERVIYSEARAEIRNWLKVLRETATSIPHMVPDRFFHLSRAEPDYVRKFLKAIEDMISAEQNDDLPLKHAWMTFGCLSEHCPSPQSE</sequence>
<dbReference type="PROSITE" id="PS50011">
    <property type="entry name" value="PROTEIN_KINASE_DOM"/>
    <property type="match status" value="1"/>
</dbReference>
<dbReference type="GO" id="GO:0044773">
    <property type="term" value="P:mitotic DNA damage checkpoint signaling"/>
    <property type="evidence" value="ECO:0007669"/>
    <property type="project" value="TreeGrafter"/>
</dbReference>
<dbReference type="InterPro" id="IPR008271">
    <property type="entry name" value="Ser/Thr_kinase_AS"/>
</dbReference>
<dbReference type="GO" id="GO:0004674">
    <property type="term" value="F:protein serine/threonine kinase activity"/>
    <property type="evidence" value="ECO:0007669"/>
    <property type="project" value="TreeGrafter"/>
</dbReference>
<feature type="domain" description="Protein kinase" evidence="1">
    <location>
        <begin position="48"/>
        <end position="367"/>
    </location>
</feature>
<dbReference type="Gene3D" id="3.30.200.20">
    <property type="entry name" value="Phosphorylase Kinase, domain 1"/>
    <property type="match status" value="1"/>
</dbReference>
<dbReference type="PROSITE" id="PS00108">
    <property type="entry name" value="PROTEIN_KINASE_ST"/>
    <property type="match status" value="1"/>
</dbReference>
<dbReference type="EMBL" id="JAHFXS010000496">
    <property type="protein sequence ID" value="KAG9984430.1"/>
    <property type="molecule type" value="Genomic_DNA"/>
</dbReference>
<dbReference type="InterPro" id="IPR011009">
    <property type="entry name" value="Kinase-like_dom_sf"/>
</dbReference>
<accession>A0A9P8FVA5</accession>
<keyword evidence="3" id="KW-1185">Reference proteome</keyword>
<dbReference type="AlphaFoldDB" id="A0A9P8FVA5"/>
<dbReference type="GO" id="GO:0005634">
    <property type="term" value="C:nucleus"/>
    <property type="evidence" value="ECO:0007669"/>
    <property type="project" value="TreeGrafter"/>
</dbReference>
<dbReference type="CDD" id="cd00180">
    <property type="entry name" value="PKc"/>
    <property type="match status" value="1"/>
</dbReference>
<keyword evidence="2" id="KW-0418">Kinase</keyword>
<dbReference type="SMART" id="SM00220">
    <property type="entry name" value="S_TKc"/>
    <property type="match status" value="1"/>
</dbReference>
<organism evidence="2 3">
    <name type="scientific">Aureobasidium melanogenum</name>
    <name type="common">Aureobasidium pullulans var. melanogenum</name>
    <dbReference type="NCBI Taxonomy" id="46634"/>
    <lineage>
        <taxon>Eukaryota</taxon>
        <taxon>Fungi</taxon>
        <taxon>Dikarya</taxon>
        <taxon>Ascomycota</taxon>
        <taxon>Pezizomycotina</taxon>
        <taxon>Dothideomycetes</taxon>
        <taxon>Dothideomycetidae</taxon>
        <taxon>Dothideales</taxon>
        <taxon>Saccotheciaceae</taxon>
        <taxon>Aureobasidium</taxon>
    </lineage>
</organism>
<dbReference type="PANTHER" id="PTHR44167:SF30">
    <property type="entry name" value="PHOSPHORYLASE KINASE"/>
    <property type="match status" value="1"/>
</dbReference>
<evidence type="ECO:0000313" key="3">
    <source>
        <dbReference type="Proteomes" id="UP000729357"/>
    </source>
</evidence>
<feature type="non-terminal residue" evidence="2">
    <location>
        <position position="382"/>
    </location>
</feature>
<gene>
    <name evidence="2" type="ORF">KCU98_g5417</name>
</gene>
<dbReference type="InterPro" id="IPR000719">
    <property type="entry name" value="Prot_kinase_dom"/>
</dbReference>
<evidence type="ECO:0000259" key="1">
    <source>
        <dbReference type="PROSITE" id="PS50011"/>
    </source>
</evidence>
<dbReference type="Proteomes" id="UP000729357">
    <property type="component" value="Unassembled WGS sequence"/>
</dbReference>
<dbReference type="GO" id="GO:0005524">
    <property type="term" value="F:ATP binding"/>
    <property type="evidence" value="ECO:0007669"/>
    <property type="project" value="InterPro"/>
</dbReference>
<name>A0A9P8FVA5_AURME</name>